<dbReference type="GO" id="GO:0019592">
    <property type="term" value="P:mannitol catabolic process"/>
    <property type="evidence" value="ECO:0007669"/>
    <property type="project" value="TreeGrafter"/>
</dbReference>
<dbReference type="GO" id="GO:0009026">
    <property type="term" value="F:tagaturonate reductase activity"/>
    <property type="evidence" value="ECO:0007669"/>
    <property type="project" value="UniProtKB-EC"/>
</dbReference>
<comment type="caution">
    <text evidence="3">The sequence shown here is derived from an EMBL/GenBank/DDBJ whole genome shotgun (WGS) entry which is preliminary data.</text>
</comment>
<gene>
    <name evidence="3" type="ORF">FUA24_23665</name>
</gene>
<dbReference type="PANTHER" id="PTHR30524">
    <property type="entry name" value="MANNITOL-1-PHOSPHATE 5-DEHYDROGENASE"/>
    <property type="match status" value="1"/>
</dbReference>
<accession>A0A5D0H8E0</accession>
<dbReference type="PANTHER" id="PTHR30524:SF0">
    <property type="entry name" value="ALTRONATE OXIDOREDUCTASE-RELATED"/>
    <property type="match status" value="1"/>
</dbReference>
<evidence type="ECO:0000256" key="1">
    <source>
        <dbReference type="ARBA" id="ARBA00023002"/>
    </source>
</evidence>
<protein>
    <submittedName>
        <fullName evidence="3">Tagaturonate reductase</fullName>
        <ecNumber evidence="3">1.1.1.58</ecNumber>
    </submittedName>
</protein>
<reference evidence="3 4" key="1">
    <citation type="submission" date="2019-08" db="EMBL/GenBank/DDBJ databases">
        <title>Seonamhaeicola sediminis sp. nov., isolated from marine sediment.</title>
        <authorList>
            <person name="Cao W.R."/>
        </authorList>
    </citation>
    <scope>NUCLEOTIDE SEQUENCE [LARGE SCALE GENOMIC DNA]</scope>
    <source>
        <strain evidence="3 4">B011</strain>
    </source>
</reference>
<dbReference type="GO" id="GO:0008926">
    <property type="term" value="F:mannitol-1-phosphate 5-dehydrogenase activity"/>
    <property type="evidence" value="ECO:0007669"/>
    <property type="project" value="TreeGrafter"/>
</dbReference>
<dbReference type="InterPro" id="IPR013131">
    <property type="entry name" value="Mannitol_DH_N"/>
</dbReference>
<dbReference type="Proteomes" id="UP000323930">
    <property type="component" value="Unassembled WGS sequence"/>
</dbReference>
<dbReference type="InterPro" id="IPR036291">
    <property type="entry name" value="NAD(P)-bd_dom_sf"/>
</dbReference>
<dbReference type="Pfam" id="PF01232">
    <property type="entry name" value="Mannitol_dh"/>
    <property type="match status" value="1"/>
</dbReference>
<keyword evidence="4" id="KW-1185">Reference proteome</keyword>
<dbReference type="Gene3D" id="3.40.50.720">
    <property type="entry name" value="NAD(P)-binding Rossmann-like Domain"/>
    <property type="match status" value="1"/>
</dbReference>
<name>A0A5D0H8E0_9FLAO</name>
<dbReference type="SUPFAM" id="SSF51735">
    <property type="entry name" value="NAD(P)-binding Rossmann-fold domains"/>
    <property type="match status" value="1"/>
</dbReference>
<sequence length="84" mass="9394">MNLLNRNTASVNTYTERIVQFGEGNFLRAFANWMIHEMNKQAGFDAGVVAVQPINQGLIKMLNDQDGLYTLYLNGIKNGEAISE</sequence>
<evidence type="ECO:0000313" key="3">
    <source>
        <dbReference type="EMBL" id="TYA67475.1"/>
    </source>
</evidence>
<dbReference type="EC" id="1.1.1.58" evidence="3"/>
<keyword evidence="1 3" id="KW-0560">Oxidoreductase</keyword>
<evidence type="ECO:0000259" key="2">
    <source>
        <dbReference type="Pfam" id="PF01232"/>
    </source>
</evidence>
<proteinExistence type="predicted"/>
<feature type="domain" description="Mannitol dehydrogenase N-terminal" evidence="2">
    <location>
        <begin position="16"/>
        <end position="76"/>
    </location>
</feature>
<organism evidence="3 4">
    <name type="scientific">Seonamhaeicola marinus</name>
    <dbReference type="NCBI Taxonomy" id="1912246"/>
    <lineage>
        <taxon>Bacteria</taxon>
        <taxon>Pseudomonadati</taxon>
        <taxon>Bacteroidota</taxon>
        <taxon>Flavobacteriia</taxon>
        <taxon>Flavobacteriales</taxon>
        <taxon>Flavobacteriaceae</taxon>
    </lineage>
</organism>
<feature type="non-terminal residue" evidence="3">
    <location>
        <position position="84"/>
    </location>
</feature>
<dbReference type="EMBL" id="VSDQ01000813">
    <property type="protein sequence ID" value="TYA67475.1"/>
    <property type="molecule type" value="Genomic_DNA"/>
</dbReference>
<evidence type="ECO:0000313" key="4">
    <source>
        <dbReference type="Proteomes" id="UP000323930"/>
    </source>
</evidence>
<dbReference type="GO" id="GO:0005829">
    <property type="term" value="C:cytosol"/>
    <property type="evidence" value="ECO:0007669"/>
    <property type="project" value="TreeGrafter"/>
</dbReference>
<dbReference type="AlphaFoldDB" id="A0A5D0H8E0"/>